<keyword evidence="9" id="KW-1185">Reference proteome</keyword>
<dbReference type="HOGENOM" id="CLU_014668_0_0_1"/>
<evidence type="ECO:0000256" key="1">
    <source>
        <dbReference type="ARBA" id="ARBA00004123"/>
    </source>
</evidence>
<evidence type="ECO:0000313" key="8">
    <source>
        <dbReference type="EMBL" id="EGN95602.1"/>
    </source>
</evidence>
<evidence type="ECO:0000313" key="9">
    <source>
        <dbReference type="Proteomes" id="UP000008063"/>
    </source>
</evidence>
<evidence type="ECO:0000259" key="7">
    <source>
        <dbReference type="PROSITE" id="PS50815"/>
    </source>
</evidence>
<evidence type="ECO:0000256" key="5">
    <source>
        <dbReference type="ARBA" id="ARBA00023254"/>
    </source>
</evidence>
<gene>
    <name evidence="8" type="ORF">SERLA73DRAFT_162415</name>
</gene>
<sequence>MQAQSIATQSLSCTQSLLCVETLLKAGIACVAYLRGLLPLENFSEFYLASEVNGSLSSRPSSSFSIDDRARRTLSGVSIMHINRGFTNEGDRIMDYLEHGIFDALQKQYLRRFIFAIYLDSKDPNNIIEAYTFNFDYYTIAGSNVTVPIMSLGDQLSNMSLKVTSKSADPLTEAIKGGKVPTLGEVKKSLKSQRLHQWSPYLLFFNENTPDDYQPKYFHAGDVNKDKWFFTTHRRNEIPEKCSVGDLQTGWHGVNLKVVSVSSYLPSSTSIEDNNVLFTGVTSQSAPRLTPVEEAEIRAQDAKLQMKDALERNIVWDADDGEVDAEGEEVGDDLIVLNRITNGISMVPIGLRTECGEIAPLDTGINLSSGPVQAEVQFSGRIEHTPRHVGELKSKLSGMEIEQTQLISPIVTQKPTFRSGSPMDRSIGRSLPPSDMAEFSQSAISSQQVDTQLLKDMLNNPDTSSITLDAEMLDMETQVVPDLDPIEPFESQDNAMDEITPEPELKSLRKRKAEPGGDNGRLDFSRILRINYFSRRWKMTGVASVKVGASVGITFVVIKYRYHSPDDVRLPSQFVCFDCRLRAGRDWDIIAGKLHTDMITRYKDIALFRRAIKTFEVYKPVTALQFRERIGCDPGLASQLLTRLEVEGFVATELIIKDAIGFTATRSRAKKTKQTPRSKPPKKELQKTRYAFVHTSKKSQAYSNYFDPRPEIENWLMGLTQAVSIDIQISVIDRRWNRAP</sequence>
<dbReference type="PROSITE" id="PS50815">
    <property type="entry name" value="HORMA"/>
    <property type="match status" value="1"/>
</dbReference>
<reference evidence="9" key="1">
    <citation type="journal article" date="2011" name="Science">
        <title>The plant cell wall-decomposing machinery underlies the functional diversity of forest fungi.</title>
        <authorList>
            <person name="Eastwood D.C."/>
            <person name="Floudas D."/>
            <person name="Binder M."/>
            <person name="Majcherczyk A."/>
            <person name="Schneider P."/>
            <person name="Aerts A."/>
            <person name="Asiegbu F.O."/>
            <person name="Baker S.E."/>
            <person name="Barry K."/>
            <person name="Bendiksby M."/>
            <person name="Blumentritt M."/>
            <person name="Coutinho P.M."/>
            <person name="Cullen D."/>
            <person name="de Vries R.P."/>
            <person name="Gathman A."/>
            <person name="Goodell B."/>
            <person name="Henrissat B."/>
            <person name="Ihrmark K."/>
            <person name="Kauserud H."/>
            <person name="Kohler A."/>
            <person name="LaButti K."/>
            <person name="Lapidus A."/>
            <person name="Lavin J.L."/>
            <person name="Lee Y.-H."/>
            <person name="Lindquist E."/>
            <person name="Lilly W."/>
            <person name="Lucas S."/>
            <person name="Morin E."/>
            <person name="Murat C."/>
            <person name="Oguiza J.A."/>
            <person name="Park J."/>
            <person name="Pisabarro A.G."/>
            <person name="Riley R."/>
            <person name="Rosling A."/>
            <person name="Salamov A."/>
            <person name="Schmidt O."/>
            <person name="Schmutz J."/>
            <person name="Skrede I."/>
            <person name="Stenlid J."/>
            <person name="Wiebenga A."/>
            <person name="Xie X."/>
            <person name="Kuees U."/>
            <person name="Hibbett D.S."/>
            <person name="Hoffmeister D."/>
            <person name="Hoegberg N."/>
            <person name="Martin F."/>
            <person name="Grigoriev I.V."/>
            <person name="Watkinson S.C."/>
        </authorList>
    </citation>
    <scope>NUCLEOTIDE SEQUENCE [LARGE SCALE GENOMIC DNA]</scope>
    <source>
        <strain evidence="9">strain S7.3</strain>
    </source>
</reference>
<dbReference type="GO" id="GO:0007130">
    <property type="term" value="P:synaptonemal complex assembly"/>
    <property type="evidence" value="ECO:0007669"/>
    <property type="project" value="TreeGrafter"/>
</dbReference>
<dbReference type="PANTHER" id="PTHR48225:SF7">
    <property type="entry name" value="MEIOSIS-SPECIFIC PROTEIN HOP1"/>
    <property type="match status" value="1"/>
</dbReference>
<dbReference type="GO" id="GO:0051598">
    <property type="term" value="P:meiotic recombination checkpoint signaling"/>
    <property type="evidence" value="ECO:0007669"/>
    <property type="project" value="TreeGrafter"/>
</dbReference>
<dbReference type="Pfam" id="PF02301">
    <property type="entry name" value="HORMA"/>
    <property type="match status" value="1"/>
</dbReference>
<keyword evidence="4" id="KW-0539">Nucleus</keyword>
<dbReference type="InterPro" id="IPR036570">
    <property type="entry name" value="HORMA_dom_sf"/>
</dbReference>
<dbReference type="InterPro" id="IPR051294">
    <property type="entry name" value="HORMA_MeioticProgression"/>
</dbReference>
<accession>F8Q7R4</accession>
<keyword evidence="3" id="KW-0158">Chromosome</keyword>
<dbReference type="OrthoDB" id="1928087at2759"/>
<evidence type="ECO:0000256" key="6">
    <source>
        <dbReference type="SAM" id="MobiDB-lite"/>
    </source>
</evidence>
<dbReference type="PANTHER" id="PTHR48225">
    <property type="entry name" value="HORMA DOMAIN-CONTAINING PROTEIN 1"/>
    <property type="match status" value="1"/>
</dbReference>
<dbReference type="InterPro" id="IPR003511">
    <property type="entry name" value="HORMA_dom"/>
</dbReference>
<keyword evidence="5" id="KW-0469">Meiosis</keyword>
<evidence type="ECO:0000256" key="4">
    <source>
        <dbReference type="ARBA" id="ARBA00023242"/>
    </source>
</evidence>
<dbReference type="Gene3D" id="3.30.900.10">
    <property type="entry name" value="HORMA domain"/>
    <property type="match status" value="1"/>
</dbReference>
<evidence type="ECO:0000256" key="2">
    <source>
        <dbReference type="ARBA" id="ARBA00004286"/>
    </source>
</evidence>
<name>F8Q7R4_SERL3</name>
<protein>
    <recommendedName>
        <fullName evidence="7">HORMA domain-containing protein</fullName>
    </recommendedName>
</protein>
<dbReference type="SUPFAM" id="SSF56019">
    <property type="entry name" value="The spindle assembly checkpoint protein mad2"/>
    <property type="match status" value="1"/>
</dbReference>
<dbReference type="STRING" id="936435.F8Q7R4"/>
<evidence type="ECO:0000256" key="3">
    <source>
        <dbReference type="ARBA" id="ARBA00022454"/>
    </source>
</evidence>
<feature type="compositionally biased region" description="Basic residues" evidence="6">
    <location>
        <begin position="667"/>
        <end position="680"/>
    </location>
</feature>
<feature type="domain" description="HORMA" evidence="7">
    <location>
        <begin position="14"/>
        <end position="258"/>
    </location>
</feature>
<dbReference type="Proteomes" id="UP000008063">
    <property type="component" value="Unassembled WGS sequence"/>
</dbReference>
<proteinExistence type="predicted"/>
<comment type="subcellular location">
    <subcellularLocation>
        <location evidence="2">Chromosome</location>
    </subcellularLocation>
    <subcellularLocation>
        <location evidence="1">Nucleus</location>
    </subcellularLocation>
</comment>
<dbReference type="GO" id="GO:0005694">
    <property type="term" value="C:chromosome"/>
    <property type="evidence" value="ECO:0007669"/>
    <property type="project" value="UniProtKB-SubCell"/>
</dbReference>
<feature type="region of interest" description="Disordered" evidence="6">
    <location>
        <begin position="667"/>
        <end position="686"/>
    </location>
</feature>
<dbReference type="InParanoid" id="F8Q7R4"/>
<dbReference type="AlphaFoldDB" id="F8Q7R4"/>
<organism evidence="9">
    <name type="scientific">Serpula lacrymans var. lacrymans (strain S7.3)</name>
    <name type="common">Dry rot fungus</name>
    <dbReference type="NCBI Taxonomy" id="936435"/>
    <lineage>
        <taxon>Eukaryota</taxon>
        <taxon>Fungi</taxon>
        <taxon>Dikarya</taxon>
        <taxon>Basidiomycota</taxon>
        <taxon>Agaricomycotina</taxon>
        <taxon>Agaricomycetes</taxon>
        <taxon>Agaricomycetidae</taxon>
        <taxon>Boletales</taxon>
        <taxon>Coniophorineae</taxon>
        <taxon>Serpulaceae</taxon>
        <taxon>Serpula</taxon>
    </lineage>
</organism>
<dbReference type="GO" id="GO:0005634">
    <property type="term" value="C:nucleus"/>
    <property type="evidence" value="ECO:0007669"/>
    <property type="project" value="UniProtKB-SubCell"/>
</dbReference>
<dbReference type="OMA" id="CMGYHSA"/>
<dbReference type="EMBL" id="GL945485">
    <property type="protein sequence ID" value="EGN95602.1"/>
    <property type="molecule type" value="Genomic_DNA"/>
</dbReference>